<organism evidence="4 5">
    <name type="scientific">Actinobacillus indolicus</name>
    <dbReference type="NCBI Taxonomy" id="51049"/>
    <lineage>
        <taxon>Bacteria</taxon>
        <taxon>Pseudomonadati</taxon>
        <taxon>Pseudomonadota</taxon>
        <taxon>Gammaproteobacteria</taxon>
        <taxon>Pasteurellales</taxon>
        <taxon>Pasteurellaceae</taxon>
        <taxon>Actinobacillus</taxon>
    </lineage>
</organism>
<gene>
    <name evidence="4" type="ORF">EXH44_02670</name>
</gene>
<dbReference type="KEGG" id="aio:EXH44_02670"/>
<dbReference type="AlphaFoldDB" id="A0A4P7CJ24"/>
<evidence type="ECO:0000256" key="1">
    <source>
        <dbReference type="ARBA" id="ARBA00009353"/>
    </source>
</evidence>
<dbReference type="Proteomes" id="UP000294444">
    <property type="component" value="Chromosome"/>
</dbReference>
<dbReference type="EMBL" id="CP038145">
    <property type="protein sequence ID" value="QBQ63211.1"/>
    <property type="molecule type" value="Genomic_DNA"/>
</dbReference>
<dbReference type="InterPro" id="IPR010099">
    <property type="entry name" value="SDR39U1"/>
</dbReference>
<reference evidence="4 5" key="1">
    <citation type="submission" date="2019-03" db="EMBL/GenBank/DDBJ databases">
        <authorList>
            <person name="Che Y."/>
            <person name="Zhou L."/>
        </authorList>
    </citation>
    <scope>NUCLEOTIDE SEQUENCE [LARGE SCALE GENOMIC DNA]</scope>
    <source>
        <strain evidence="4 5">AIFJ1607</strain>
    </source>
</reference>
<evidence type="ECO:0000259" key="3">
    <source>
        <dbReference type="Pfam" id="PF08338"/>
    </source>
</evidence>
<dbReference type="Pfam" id="PF08338">
    <property type="entry name" value="DUF1731"/>
    <property type="match status" value="1"/>
</dbReference>
<sequence length="293" mass="32224">MNIFITGGTGFIGSALCHALIQQGHQLTVLTRQQKPSQQAVTYCQNLANVENFNQFDAVINLAGEPIFDKAWTAKQKQILLQSRLDITEQLVARIQASSTPPHTFISGSATGYYGDLPFAKNYDELTACGRAFPAQLCQQWEASALKAQSEKTRVCLIRTGIVLDKQGGALKQMLPLYRLGLGGKLGSGKQHWAWISLNDEIRAILFLLNHSQCQGAFNLVAPKSATNADFNGALAKMLGRPAFFNVPAFILKCLLGERSQLLLDNQPLVPKHLTEMGFVFEDSLEKVLEFQG</sequence>
<evidence type="ECO:0000313" key="4">
    <source>
        <dbReference type="EMBL" id="QBQ63211.1"/>
    </source>
</evidence>
<dbReference type="PANTHER" id="PTHR11092">
    <property type="entry name" value="SUGAR NUCLEOTIDE EPIMERASE RELATED"/>
    <property type="match status" value="1"/>
</dbReference>
<name>A0A4P7CJ24_9PAST</name>
<protein>
    <submittedName>
        <fullName evidence="4">TIGR01777 family protein</fullName>
    </submittedName>
</protein>
<feature type="domain" description="DUF1731" evidence="3">
    <location>
        <begin position="247"/>
        <end position="282"/>
    </location>
</feature>
<dbReference type="Gene3D" id="3.40.50.720">
    <property type="entry name" value="NAD(P)-binding Rossmann-like Domain"/>
    <property type="match status" value="1"/>
</dbReference>
<dbReference type="InterPro" id="IPR013549">
    <property type="entry name" value="DUF1731"/>
</dbReference>
<evidence type="ECO:0000259" key="2">
    <source>
        <dbReference type="Pfam" id="PF01370"/>
    </source>
</evidence>
<dbReference type="InterPro" id="IPR036291">
    <property type="entry name" value="NAD(P)-bd_dom_sf"/>
</dbReference>
<evidence type="ECO:0000313" key="5">
    <source>
        <dbReference type="Proteomes" id="UP000294444"/>
    </source>
</evidence>
<dbReference type="PANTHER" id="PTHR11092:SF0">
    <property type="entry name" value="EPIMERASE FAMILY PROTEIN SDR39U1"/>
    <property type="match status" value="1"/>
</dbReference>
<dbReference type="SUPFAM" id="SSF51735">
    <property type="entry name" value="NAD(P)-binding Rossmann-fold domains"/>
    <property type="match status" value="1"/>
</dbReference>
<feature type="domain" description="NAD-dependent epimerase/dehydratase" evidence="2">
    <location>
        <begin position="3"/>
        <end position="219"/>
    </location>
</feature>
<dbReference type="Pfam" id="PF01370">
    <property type="entry name" value="Epimerase"/>
    <property type="match status" value="1"/>
</dbReference>
<comment type="similarity">
    <text evidence="1">Belongs to the NAD(P)-dependent epimerase/dehydratase family. SDR39U1 subfamily.</text>
</comment>
<dbReference type="InterPro" id="IPR001509">
    <property type="entry name" value="Epimerase_deHydtase"/>
</dbReference>
<keyword evidence="5" id="KW-1185">Reference proteome</keyword>
<proteinExistence type="inferred from homology"/>
<dbReference type="RefSeq" id="WP_162856152.1">
    <property type="nucleotide sequence ID" value="NZ_CP038145.1"/>
</dbReference>
<accession>A0A4P7CJ24</accession>
<dbReference type="NCBIfam" id="TIGR01777">
    <property type="entry name" value="yfcH"/>
    <property type="match status" value="1"/>
</dbReference>